<evidence type="ECO:0000256" key="1">
    <source>
        <dbReference type="SAM" id="MobiDB-lite"/>
    </source>
</evidence>
<dbReference type="AlphaFoldDB" id="A0A0D0LKL0"/>
<evidence type="ECO:0000313" key="2">
    <source>
        <dbReference type="EMBL" id="KIQ20546.1"/>
    </source>
</evidence>
<dbReference type="EMBL" id="JXQQ01000097">
    <property type="protein sequence ID" value="KIQ20546.1"/>
    <property type="molecule type" value="Genomic_DNA"/>
</dbReference>
<evidence type="ECO:0000313" key="3">
    <source>
        <dbReference type="Proteomes" id="UP000032067"/>
    </source>
</evidence>
<organism evidence="2 3">
    <name type="scientific">Variovorax paradoxus</name>
    <dbReference type="NCBI Taxonomy" id="34073"/>
    <lineage>
        <taxon>Bacteria</taxon>
        <taxon>Pseudomonadati</taxon>
        <taxon>Pseudomonadota</taxon>
        <taxon>Betaproteobacteria</taxon>
        <taxon>Burkholderiales</taxon>
        <taxon>Comamonadaceae</taxon>
        <taxon>Variovorax</taxon>
    </lineage>
</organism>
<protein>
    <submittedName>
        <fullName evidence="2">Uncharacterized protein</fullName>
    </submittedName>
</protein>
<dbReference type="Proteomes" id="UP000032067">
    <property type="component" value="Unassembled WGS sequence"/>
</dbReference>
<gene>
    <name evidence="2" type="ORF">RT97_28255</name>
</gene>
<name>A0A0D0LKL0_VARPD</name>
<reference evidence="2 3" key="1">
    <citation type="submission" date="2014-12" db="EMBL/GenBank/DDBJ databases">
        <title>16Stimator: statistical estimation of ribosomal gene copy numbers from draft genome assemblies.</title>
        <authorList>
            <person name="Perisin M.A."/>
            <person name="Vetter M."/>
            <person name="Gilbert J.A."/>
            <person name="Bergelson J."/>
        </authorList>
    </citation>
    <scope>NUCLEOTIDE SEQUENCE [LARGE SCALE GENOMIC DNA]</scope>
    <source>
        <strain evidence="2 3">MEDvA23</strain>
    </source>
</reference>
<proteinExistence type="predicted"/>
<feature type="region of interest" description="Disordered" evidence="1">
    <location>
        <begin position="96"/>
        <end position="121"/>
    </location>
</feature>
<comment type="caution">
    <text evidence="2">The sequence shown here is derived from an EMBL/GenBank/DDBJ whole genome shotgun (WGS) entry which is preliminary data.</text>
</comment>
<sequence>MAVVEPPPPAVFDPEAPQVSLREQLSKDALVAYRELGGVEYLKKNPALLDKVLAKSIAPEPITVHNNIRLDDMPWITAQRHAYKFRDLAEDAEIKHADPRLPALGTPRDSGDPLLPPPEPE</sequence>
<accession>A0A0D0LKL0</accession>